<protein>
    <submittedName>
        <fullName evidence="2">Uncharacterized protein</fullName>
    </submittedName>
</protein>
<dbReference type="AlphaFoldDB" id="A0A4Q9Q108"/>
<keyword evidence="3" id="KW-1185">Reference proteome</keyword>
<evidence type="ECO:0000256" key="1">
    <source>
        <dbReference type="SAM" id="MobiDB-lite"/>
    </source>
</evidence>
<dbReference type="Proteomes" id="UP000292082">
    <property type="component" value="Unassembled WGS sequence"/>
</dbReference>
<evidence type="ECO:0000313" key="3">
    <source>
        <dbReference type="Proteomes" id="UP000292082"/>
    </source>
</evidence>
<name>A0A4Q9Q108_9APHY</name>
<organism evidence="2 3">
    <name type="scientific">Dichomitus squalens</name>
    <dbReference type="NCBI Taxonomy" id="114155"/>
    <lineage>
        <taxon>Eukaryota</taxon>
        <taxon>Fungi</taxon>
        <taxon>Dikarya</taxon>
        <taxon>Basidiomycota</taxon>
        <taxon>Agaricomycotina</taxon>
        <taxon>Agaricomycetes</taxon>
        <taxon>Polyporales</taxon>
        <taxon>Polyporaceae</taxon>
        <taxon>Dichomitus</taxon>
    </lineage>
</organism>
<reference evidence="2 3" key="1">
    <citation type="submission" date="2019-01" db="EMBL/GenBank/DDBJ databases">
        <title>Draft genome sequences of three monokaryotic isolates of the white-rot basidiomycete fungus Dichomitus squalens.</title>
        <authorList>
            <consortium name="DOE Joint Genome Institute"/>
            <person name="Lopez S.C."/>
            <person name="Andreopoulos B."/>
            <person name="Pangilinan J."/>
            <person name="Lipzen A."/>
            <person name="Riley R."/>
            <person name="Ahrendt S."/>
            <person name="Ng V."/>
            <person name="Barry K."/>
            <person name="Daum C."/>
            <person name="Grigoriev I.V."/>
            <person name="Hilden K.S."/>
            <person name="Makela M.R."/>
            <person name="de Vries R.P."/>
        </authorList>
    </citation>
    <scope>NUCLEOTIDE SEQUENCE [LARGE SCALE GENOMIC DNA]</scope>
    <source>
        <strain evidence="2 3">CBS 464.89</strain>
    </source>
</reference>
<gene>
    <name evidence="2" type="ORF">BD310DRAFT_846883</name>
</gene>
<dbReference type="EMBL" id="ML145102">
    <property type="protein sequence ID" value="TBU60735.1"/>
    <property type="molecule type" value="Genomic_DNA"/>
</dbReference>
<feature type="compositionally biased region" description="Low complexity" evidence="1">
    <location>
        <begin position="192"/>
        <end position="208"/>
    </location>
</feature>
<proteinExistence type="predicted"/>
<sequence length="361" mass="39179">MNAPACSAPHFASDAYSPTHAYEAYDPPSLAPEYALSGYDHFVYSPQWTDASDGYAFTYSETHEQLSGAFFTTEVMCPSTAVLSVPIPVPSPLHSDRQTPLLYDTQGRYESLCGTNFADWRFPACVESMGYNSPPISLSQALPSTPALCISPDLVYPTGRDECDGVSLANECLPPTTPNASHPNRSARRAARAASRSSSHSSSSASPSPVAEPHPGTSPRLVASTRRNAQVPSPNAHSSSSLIRTNRWACPHCPYVQHNRRSPDLKRHIETHTHGADVAMWVCCGVYALDALDQGVPVEVVRQGQIMDFDGVPMIGGCMKTFSRKDALMRHLKAQKGKCFGDAWSMYQPGNRLKDGEGLES</sequence>
<accession>A0A4Q9Q108</accession>
<feature type="region of interest" description="Disordered" evidence="1">
    <location>
        <begin position="174"/>
        <end position="221"/>
    </location>
</feature>
<evidence type="ECO:0000313" key="2">
    <source>
        <dbReference type="EMBL" id="TBU60735.1"/>
    </source>
</evidence>
<dbReference type="STRING" id="114155.A0A4Q9Q108"/>